<proteinExistence type="predicted"/>
<evidence type="ECO:0000313" key="2">
    <source>
        <dbReference type="Proteomes" id="UP001500880"/>
    </source>
</evidence>
<dbReference type="InterPro" id="IPR052922">
    <property type="entry name" value="Cytidylate_Kinase-2"/>
</dbReference>
<dbReference type="EMBL" id="BAAADO010000003">
    <property type="protein sequence ID" value="GAA0492412.1"/>
    <property type="molecule type" value="Genomic_DNA"/>
</dbReference>
<name>A0ABN1B8W5_9BACI</name>
<dbReference type="Proteomes" id="UP001500880">
    <property type="component" value="Unassembled WGS sequence"/>
</dbReference>
<reference evidence="1 2" key="1">
    <citation type="journal article" date="2019" name="Int. J. Syst. Evol. Microbiol.">
        <title>The Global Catalogue of Microorganisms (GCM) 10K type strain sequencing project: providing services to taxonomists for standard genome sequencing and annotation.</title>
        <authorList>
            <consortium name="The Broad Institute Genomics Platform"/>
            <consortium name="The Broad Institute Genome Sequencing Center for Infectious Disease"/>
            <person name="Wu L."/>
            <person name="Ma J."/>
        </authorList>
    </citation>
    <scope>NUCLEOTIDE SEQUENCE [LARGE SCALE GENOMIC DNA]</scope>
    <source>
        <strain evidence="1 2">JCM 12389</strain>
    </source>
</reference>
<dbReference type="RefSeq" id="WP_343839983.1">
    <property type="nucleotide sequence ID" value="NZ_BAAADO010000003.1"/>
</dbReference>
<organism evidence="1 2">
    <name type="scientific">Salinibacillus aidingensis</name>
    <dbReference type="NCBI Taxonomy" id="237684"/>
    <lineage>
        <taxon>Bacteria</taxon>
        <taxon>Bacillati</taxon>
        <taxon>Bacillota</taxon>
        <taxon>Bacilli</taxon>
        <taxon>Bacillales</taxon>
        <taxon>Bacillaceae</taxon>
        <taxon>Salinibacillus</taxon>
    </lineage>
</organism>
<dbReference type="PANTHER" id="PTHR37816:SF3">
    <property type="entry name" value="MODULATES DNA TOPOLOGY"/>
    <property type="match status" value="1"/>
</dbReference>
<sequence>MRRIGIIGSSGSGKSTLARNLGEILHIDVYHLDQLFWKPGWVLATLDEQKQIQHELTSQENWIIDGTYSSTMDIRLKQADTIIFLDLPRLLCVYRVVKRRIQYRNQTRPDMGEDCEEKLDWAFLSYVWNFPKTKKPRIQNYLQNRKANQDVIVLSSLREIRIFLEKIRKTVQNR</sequence>
<dbReference type="Gene3D" id="3.40.50.300">
    <property type="entry name" value="P-loop containing nucleotide triphosphate hydrolases"/>
    <property type="match status" value="1"/>
</dbReference>
<keyword evidence="2" id="KW-1185">Reference proteome</keyword>
<evidence type="ECO:0000313" key="1">
    <source>
        <dbReference type="EMBL" id="GAA0492412.1"/>
    </source>
</evidence>
<dbReference type="Pfam" id="PF13238">
    <property type="entry name" value="AAA_18"/>
    <property type="match status" value="1"/>
</dbReference>
<accession>A0ABN1B8W5</accession>
<dbReference type="SUPFAM" id="SSF52540">
    <property type="entry name" value="P-loop containing nucleoside triphosphate hydrolases"/>
    <property type="match status" value="1"/>
</dbReference>
<dbReference type="NCBIfam" id="NF005994">
    <property type="entry name" value="PRK08118.1"/>
    <property type="match status" value="1"/>
</dbReference>
<protein>
    <submittedName>
        <fullName evidence="1">DNA topology modulation protein</fullName>
    </submittedName>
</protein>
<gene>
    <name evidence="1" type="ORF">GCM10008986_18430</name>
</gene>
<dbReference type="InterPro" id="IPR027417">
    <property type="entry name" value="P-loop_NTPase"/>
</dbReference>
<comment type="caution">
    <text evidence="1">The sequence shown here is derived from an EMBL/GenBank/DDBJ whole genome shotgun (WGS) entry which is preliminary data.</text>
</comment>
<dbReference type="PANTHER" id="PTHR37816">
    <property type="entry name" value="YALI0E33011P"/>
    <property type="match status" value="1"/>
</dbReference>